<feature type="transmembrane region" description="Helical" evidence="1">
    <location>
        <begin position="12"/>
        <end position="33"/>
    </location>
</feature>
<name>A0A7W6HBQ7_9HYPH</name>
<evidence type="ECO:0000313" key="2">
    <source>
        <dbReference type="EMBL" id="MBB4002279.1"/>
    </source>
</evidence>
<comment type="caution">
    <text evidence="2">The sequence shown here is derived from an EMBL/GenBank/DDBJ whole genome shotgun (WGS) entry which is preliminary data.</text>
</comment>
<proteinExistence type="predicted"/>
<dbReference type="RefSeq" id="WP_183206747.1">
    <property type="nucleotide sequence ID" value="NZ_JAAAMM010000001.1"/>
</dbReference>
<sequence>MNPPAFPWTTKLALGSLAAGIAVAAAVATLGWARHGEQIFVGMLQSGWMTCF</sequence>
<evidence type="ECO:0000313" key="3">
    <source>
        <dbReference type="Proteomes" id="UP000588647"/>
    </source>
</evidence>
<keyword evidence="1" id="KW-1133">Transmembrane helix</keyword>
<dbReference type="Proteomes" id="UP000588647">
    <property type="component" value="Unassembled WGS sequence"/>
</dbReference>
<keyword evidence="1" id="KW-0472">Membrane</keyword>
<gene>
    <name evidence="2" type="ORF">GGR03_001326</name>
</gene>
<keyword evidence="3" id="KW-1185">Reference proteome</keyword>
<reference evidence="2 3" key="1">
    <citation type="submission" date="2020-08" db="EMBL/GenBank/DDBJ databases">
        <title>Genomic Encyclopedia of Type Strains, Phase IV (KMG-IV): sequencing the most valuable type-strain genomes for metagenomic binning, comparative biology and taxonomic classification.</title>
        <authorList>
            <person name="Goeker M."/>
        </authorList>
    </citation>
    <scope>NUCLEOTIDE SEQUENCE [LARGE SCALE GENOMIC DNA]</scope>
    <source>
        <strain evidence="2 3">DSM 103570</strain>
    </source>
</reference>
<keyword evidence="1" id="KW-0812">Transmembrane</keyword>
<organism evidence="2 3">
    <name type="scientific">Aurantimonas endophytica</name>
    <dbReference type="NCBI Taxonomy" id="1522175"/>
    <lineage>
        <taxon>Bacteria</taxon>
        <taxon>Pseudomonadati</taxon>
        <taxon>Pseudomonadota</taxon>
        <taxon>Alphaproteobacteria</taxon>
        <taxon>Hyphomicrobiales</taxon>
        <taxon>Aurantimonadaceae</taxon>
        <taxon>Aurantimonas</taxon>
    </lineage>
</organism>
<dbReference type="EMBL" id="JACIEM010000001">
    <property type="protein sequence ID" value="MBB4002279.1"/>
    <property type="molecule type" value="Genomic_DNA"/>
</dbReference>
<dbReference type="AlphaFoldDB" id="A0A7W6HBQ7"/>
<evidence type="ECO:0000256" key="1">
    <source>
        <dbReference type="SAM" id="Phobius"/>
    </source>
</evidence>
<accession>A0A7W6HBQ7</accession>
<protein>
    <submittedName>
        <fullName evidence="2">Uncharacterized protein</fullName>
    </submittedName>
</protein>